<dbReference type="Gene3D" id="3.80.10.10">
    <property type="entry name" value="Ribonuclease Inhibitor"/>
    <property type="match status" value="1"/>
</dbReference>
<name>A0ABU6Y3C0_9FABA</name>
<proteinExistence type="predicted"/>
<evidence type="ECO:0000313" key="1">
    <source>
        <dbReference type="EMBL" id="MED6204041.1"/>
    </source>
</evidence>
<keyword evidence="2" id="KW-1185">Reference proteome</keyword>
<gene>
    <name evidence="1" type="ORF">PIB30_005441</name>
</gene>
<dbReference type="Proteomes" id="UP001341840">
    <property type="component" value="Unassembled WGS sequence"/>
</dbReference>
<accession>A0ABU6Y3C0</accession>
<sequence>MHILGKKLNMSLQVEHPMPGLMKMQYSKNDTKGSMPEFSKLQGIKKLVNYNYNESGSMPPQNLHIVGSTLKGLTSLGSDIHVKSIHYLFMQEGCSVSKELSLSTEEIRSINSTLISMEELNSSVEVFNNLECLDVQPPLQHDDNNIVLTKSRMELLNSSTGCFISPPDYSDTDDLQLEITLKDKLPFLRSTHYYRLSNSKENNKDSRERKILVLFDGFRCFEQMSILVLGGGLNFHWSYLWSISHSQLVQISVALQLTNCVELFLDGIISLESFPSWILHLVPQIKRLSLRDCRNLRSIPDQLPTSIQSMYLCDCIGLQNLPSSIKHFSHFEVPSKLCCKTVHFYCRD</sequence>
<dbReference type="SUPFAM" id="SSF52058">
    <property type="entry name" value="L domain-like"/>
    <property type="match status" value="1"/>
</dbReference>
<organism evidence="1 2">
    <name type="scientific">Stylosanthes scabra</name>
    <dbReference type="NCBI Taxonomy" id="79078"/>
    <lineage>
        <taxon>Eukaryota</taxon>
        <taxon>Viridiplantae</taxon>
        <taxon>Streptophyta</taxon>
        <taxon>Embryophyta</taxon>
        <taxon>Tracheophyta</taxon>
        <taxon>Spermatophyta</taxon>
        <taxon>Magnoliopsida</taxon>
        <taxon>eudicotyledons</taxon>
        <taxon>Gunneridae</taxon>
        <taxon>Pentapetalae</taxon>
        <taxon>rosids</taxon>
        <taxon>fabids</taxon>
        <taxon>Fabales</taxon>
        <taxon>Fabaceae</taxon>
        <taxon>Papilionoideae</taxon>
        <taxon>50 kb inversion clade</taxon>
        <taxon>dalbergioids sensu lato</taxon>
        <taxon>Dalbergieae</taxon>
        <taxon>Pterocarpus clade</taxon>
        <taxon>Stylosanthes</taxon>
    </lineage>
</organism>
<protein>
    <submittedName>
        <fullName evidence="1">Uncharacterized protein</fullName>
    </submittedName>
</protein>
<dbReference type="InterPro" id="IPR032675">
    <property type="entry name" value="LRR_dom_sf"/>
</dbReference>
<dbReference type="EMBL" id="JASCZI010241666">
    <property type="protein sequence ID" value="MED6204041.1"/>
    <property type="molecule type" value="Genomic_DNA"/>
</dbReference>
<comment type="caution">
    <text evidence="1">The sequence shown here is derived from an EMBL/GenBank/DDBJ whole genome shotgun (WGS) entry which is preliminary data.</text>
</comment>
<reference evidence="1 2" key="1">
    <citation type="journal article" date="2023" name="Plants (Basel)">
        <title>Bridging the Gap: Combining Genomics and Transcriptomics Approaches to Understand Stylosanthes scabra, an Orphan Legume from the Brazilian Caatinga.</title>
        <authorList>
            <person name="Ferreira-Neto J.R.C."/>
            <person name="da Silva M.D."/>
            <person name="Binneck E."/>
            <person name="de Melo N.F."/>
            <person name="da Silva R.H."/>
            <person name="de Melo A.L.T.M."/>
            <person name="Pandolfi V."/>
            <person name="Bustamante F.O."/>
            <person name="Brasileiro-Vidal A.C."/>
            <person name="Benko-Iseppon A.M."/>
        </authorList>
    </citation>
    <scope>NUCLEOTIDE SEQUENCE [LARGE SCALE GENOMIC DNA]</scope>
    <source>
        <tissue evidence="1">Leaves</tissue>
    </source>
</reference>
<evidence type="ECO:0000313" key="2">
    <source>
        <dbReference type="Proteomes" id="UP001341840"/>
    </source>
</evidence>